<accession>A0AAW5NRT2</accession>
<gene>
    <name evidence="4" type="ORF">NXW97_03535</name>
</gene>
<keyword evidence="1" id="KW-0472">Membrane</keyword>
<dbReference type="PANTHER" id="PTHR30273:SF2">
    <property type="entry name" value="PROTEIN FECR"/>
    <property type="match status" value="1"/>
</dbReference>
<dbReference type="EMBL" id="JANUTS010000001">
    <property type="protein sequence ID" value="MCS2791091.1"/>
    <property type="molecule type" value="Genomic_DNA"/>
</dbReference>
<name>A0AAW5NRT2_9BACE</name>
<dbReference type="Proteomes" id="UP001204548">
    <property type="component" value="Unassembled WGS sequence"/>
</dbReference>
<evidence type="ECO:0000259" key="2">
    <source>
        <dbReference type="Pfam" id="PF04773"/>
    </source>
</evidence>
<reference evidence="4" key="1">
    <citation type="submission" date="2022-08" db="EMBL/GenBank/DDBJ databases">
        <title>Genome Sequencing of Bacteroides fragilis Group Isolates with Nanopore Technology.</title>
        <authorList>
            <person name="Tisza M.J."/>
            <person name="Smith D."/>
            <person name="Dekker J.P."/>
        </authorList>
    </citation>
    <scope>NUCLEOTIDE SEQUENCE</scope>
    <source>
        <strain evidence="4">BFG-351</strain>
    </source>
</reference>
<feature type="domain" description="Protein FecR C-terminal" evidence="3">
    <location>
        <begin position="267"/>
        <end position="332"/>
    </location>
</feature>
<protein>
    <submittedName>
        <fullName evidence="4">FecR domain-containing protein</fullName>
    </submittedName>
</protein>
<keyword evidence="1" id="KW-0812">Transmembrane</keyword>
<dbReference type="InterPro" id="IPR032508">
    <property type="entry name" value="FecR_C"/>
</dbReference>
<dbReference type="Pfam" id="PF04773">
    <property type="entry name" value="FecR"/>
    <property type="match status" value="1"/>
</dbReference>
<dbReference type="FunFam" id="2.60.120.1440:FF:000001">
    <property type="entry name" value="Putative anti-sigma factor"/>
    <property type="match status" value="1"/>
</dbReference>
<comment type="caution">
    <text evidence="4">The sequence shown here is derived from an EMBL/GenBank/DDBJ whole genome shotgun (WGS) entry which is preliminary data.</text>
</comment>
<dbReference type="RefSeq" id="WP_010535751.1">
    <property type="nucleotide sequence ID" value="NZ_JABFIA010000073.1"/>
</dbReference>
<sequence>MINNKLNIDEIIIRYLDGTATDSDKEQLLTWLKESDKNLHSYSEFRDVWFASQSNSSVHSDMEKALKRLEKRIKGKESEKKINIVSPYNFYKTARVAAFFALLFIIGITFYHIGRNVTKKDILILNHLITDSGSKRRFVLPDSTIVWLNSNSKLEYPTTFSESSREISLEGEAYFEVSHDVNKPFHVHAGDMDIEVLGTHFSVENYPDKKGVEAVLAEGRIKVTGSEIPVPLVLEPGELIRYDKSNKQTVVKKVDAENYISWIQNELTFDNAKLADIVMNLKKWYSIDIECDSSIGQNLSMSFTLHKGEDLDEILKAMTLIIPVRYYWKDNVLNIVSVK</sequence>
<dbReference type="PIRSF" id="PIRSF018266">
    <property type="entry name" value="FecR"/>
    <property type="match status" value="1"/>
</dbReference>
<dbReference type="AlphaFoldDB" id="A0AAW5NRT2"/>
<evidence type="ECO:0000256" key="1">
    <source>
        <dbReference type="SAM" id="Phobius"/>
    </source>
</evidence>
<dbReference type="PANTHER" id="PTHR30273">
    <property type="entry name" value="PERIPLASMIC SIGNAL SENSOR AND SIGMA FACTOR ACTIVATOR FECR-RELATED"/>
    <property type="match status" value="1"/>
</dbReference>
<evidence type="ECO:0000313" key="4">
    <source>
        <dbReference type="EMBL" id="MCS2791091.1"/>
    </source>
</evidence>
<dbReference type="InterPro" id="IPR012373">
    <property type="entry name" value="Ferrdict_sens_TM"/>
</dbReference>
<dbReference type="Pfam" id="PF16344">
    <property type="entry name" value="FecR_C"/>
    <property type="match status" value="1"/>
</dbReference>
<dbReference type="GO" id="GO:0016989">
    <property type="term" value="F:sigma factor antagonist activity"/>
    <property type="evidence" value="ECO:0007669"/>
    <property type="project" value="TreeGrafter"/>
</dbReference>
<keyword evidence="1" id="KW-1133">Transmembrane helix</keyword>
<feature type="transmembrane region" description="Helical" evidence="1">
    <location>
        <begin position="96"/>
        <end position="114"/>
    </location>
</feature>
<dbReference type="Gene3D" id="2.60.120.1440">
    <property type="match status" value="1"/>
</dbReference>
<organism evidence="4 5">
    <name type="scientific">Bacteroides faecis</name>
    <dbReference type="NCBI Taxonomy" id="674529"/>
    <lineage>
        <taxon>Bacteria</taxon>
        <taxon>Pseudomonadati</taxon>
        <taxon>Bacteroidota</taxon>
        <taxon>Bacteroidia</taxon>
        <taxon>Bacteroidales</taxon>
        <taxon>Bacteroidaceae</taxon>
        <taxon>Bacteroides</taxon>
    </lineage>
</organism>
<feature type="domain" description="FecR protein" evidence="2">
    <location>
        <begin position="128"/>
        <end position="221"/>
    </location>
</feature>
<evidence type="ECO:0000313" key="5">
    <source>
        <dbReference type="Proteomes" id="UP001204548"/>
    </source>
</evidence>
<evidence type="ECO:0000259" key="3">
    <source>
        <dbReference type="Pfam" id="PF16344"/>
    </source>
</evidence>
<dbReference type="InterPro" id="IPR006860">
    <property type="entry name" value="FecR"/>
</dbReference>
<dbReference type="Gene3D" id="3.55.50.30">
    <property type="match status" value="1"/>
</dbReference>
<proteinExistence type="predicted"/>